<dbReference type="GO" id="GO:0015031">
    <property type="term" value="P:protein transport"/>
    <property type="evidence" value="ECO:0007669"/>
    <property type="project" value="InterPro"/>
</dbReference>
<dbReference type="PROSITE" id="PS50059">
    <property type="entry name" value="FKBP_PPIASE"/>
    <property type="match status" value="1"/>
</dbReference>
<dbReference type="EMBL" id="JABMOJ010000268">
    <property type="protein sequence ID" value="NQV65128.1"/>
    <property type="molecule type" value="Genomic_DNA"/>
</dbReference>
<dbReference type="Gene3D" id="3.10.50.40">
    <property type="match status" value="1"/>
</dbReference>
<comment type="similarity">
    <text evidence="3">Belongs to the FKBP-type PPIase family. Tig subfamily.</text>
</comment>
<dbReference type="Pfam" id="PF00254">
    <property type="entry name" value="FKBP_C"/>
    <property type="match status" value="1"/>
</dbReference>
<dbReference type="EC" id="5.2.1.8" evidence="9"/>
<dbReference type="InterPro" id="IPR027304">
    <property type="entry name" value="Trigger_fact/SurA_dom_sf"/>
</dbReference>
<dbReference type="Proteomes" id="UP000754644">
    <property type="component" value="Unassembled WGS sequence"/>
</dbReference>
<reference evidence="12" key="1">
    <citation type="submission" date="2020-05" db="EMBL/GenBank/DDBJ databases">
        <title>Sulfur intermediates as new biogeochemical hubs in an aquatic model microbial ecosystem.</title>
        <authorList>
            <person name="Vigneron A."/>
        </authorList>
    </citation>
    <scope>NUCLEOTIDE SEQUENCE</scope>
    <source>
        <strain evidence="12">Bin.250</strain>
    </source>
</reference>
<dbReference type="Pfam" id="PF05698">
    <property type="entry name" value="Trigger_C"/>
    <property type="match status" value="1"/>
</dbReference>
<dbReference type="GO" id="GO:0051301">
    <property type="term" value="P:cell division"/>
    <property type="evidence" value="ECO:0007669"/>
    <property type="project" value="UniProtKB-KW"/>
</dbReference>
<evidence type="ECO:0000256" key="4">
    <source>
        <dbReference type="ARBA" id="ARBA00022618"/>
    </source>
</evidence>
<comment type="subcellular location">
    <subcellularLocation>
        <location evidence="2">Cytoplasm</location>
    </subcellularLocation>
</comment>
<comment type="caution">
    <text evidence="12">The sequence shown here is derived from an EMBL/GenBank/DDBJ whole genome shotgun (WGS) entry which is preliminary data.</text>
</comment>
<dbReference type="GO" id="GO:0006457">
    <property type="term" value="P:protein folding"/>
    <property type="evidence" value="ECO:0007669"/>
    <property type="project" value="InterPro"/>
</dbReference>
<dbReference type="FunFam" id="3.10.50.40:FF:000001">
    <property type="entry name" value="Trigger factor"/>
    <property type="match status" value="1"/>
</dbReference>
<evidence type="ECO:0000256" key="7">
    <source>
        <dbReference type="ARBA" id="ARBA00023235"/>
    </source>
</evidence>
<evidence type="ECO:0000256" key="3">
    <source>
        <dbReference type="ARBA" id="ARBA00005464"/>
    </source>
</evidence>
<dbReference type="InterPro" id="IPR001179">
    <property type="entry name" value="PPIase_FKBP_dom"/>
</dbReference>
<dbReference type="AlphaFoldDB" id="A0A973A8W4"/>
<dbReference type="InterPro" id="IPR046357">
    <property type="entry name" value="PPIase_dom_sf"/>
</dbReference>
<evidence type="ECO:0000256" key="5">
    <source>
        <dbReference type="ARBA" id="ARBA00023110"/>
    </source>
</evidence>
<dbReference type="SUPFAM" id="SSF54534">
    <property type="entry name" value="FKBP-like"/>
    <property type="match status" value="1"/>
</dbReference>
<feature type="domain" description="PPIase FKBP-type" evidence="11">
    <location>
        <begin position="1"/>
        <end position="53"/>
    </location>
</feature>
<keyword evidence="7 9" id="KW-0413">Isomerase</keyword>
<keyword evidence="8" id="KW-0131">Cell cycle</keyword>
<evidence type="ECO:0000256" key="6">
    <source>
        <dbReference type="ARBA" id="ARBA00023186"/>
    </source>
</evidence>
<proteinExistence type="inferred from homology"/>
<dbReference type="Gene3D" id="1.10.3120.10">
    <property type="entry name" value="Trigger factor, C-terminal domain"/>
    <property type="match status" value="1"/>
</dbReference>
<feature type="region of interest" description="Disordered" evidence="10">
    <location>
        <begin position="263"/>
        <end position="293"/>
    </location>
</feature>
<evidence type="ECO:0000256" key="8">
    <source>
        <dbReference type="ARBA" id="ARBA00023306"/>
    </source>
</evidence>
<feature type="non-terminal residue" evidence="12">
    <location>
        <position position="1"/>
    </location>
</feature>
<dbReference type="InterPro" id="IPR005215">
    <property type="entry name" value="Trig_fac"/>
</dbReference>
<dbReference type="InterPro" id="IPR008880">
    <property type="entry name" value="Trigger_fac_C"/>
</dbReference>
<dbReference type="SUPFAM" id="SSF109998">
    <property type="entry name" value="Triger factor/SurA peptide-binding domain-like"/>
    <property type="match status" value="1"/>
</dbReference>
<evidence type="ECO:0000256" key="9">
    <source>
        <dbReference type="PROSITE-ProRule" id="PRU00277"/>
    </source>
</evidence>
<evidence type="ECO:0000256" key="10">
    <source>
        <dbReference type="SAM" id="MobiDB-lite"/>
    </source>
</evidence>
<comment type="catalytic activity">
    <reaction evidence="1 9">
        <text>[protein]-peptidylproline (omega=180) = [protein]-peptidylproline (omega=0)</text>
        <dbReference type="Rhea" id="RHEA:16237"/>
        <dbReference type="Rhea" id="RHEA-COMP:10747"/>
        <dbReference type="Rhea" id="RHEA-COMP:10748"/>
        <dbReference type="ChEBI" id="CHEBI:83833"/>
        <dbReference type="ChEBI" id="CHEBI:83834"/>
        <dbReference type="EC" id="5.2.1.8"/>
    </reaction>
</comment>
<protein>
    <recommendedName>
        <fullName evidence="9">peptidylprolyl isomerase</fullName>
        <ecNumber evidence="9">5.2.1.8</ecNumber>
    </recommendedName>
</protein>
<feature type="compositionally biased region" description="Low complexity" evidence="10">
    <location>
        <begin position="276"/>
        <end position="285"/>
    </location>
</feature>
<evidence type="ECO:0000256" key="2">
    <source>
        <dbReference type="ARBA" id="ARBA00004496"/>
    </source>
</evidence>
<accession>A0A973A8W4</accession>
<evidence type="ECO:0000256" key="1">
    <source>
        <dbReference type="ARBA" id="ARBA00000971"/>
    </source>
</evidence>
<evidence type="ECO:0000313" key="12">
    <source>
        <dbReference type="EMBL" id="NQV65128.1"/>
    </source>
</evidence>
<dbReference type="NCBIfam" id="TIGR00115">
    <property type="entry name" value="tig"/>
    <property type="match status" value="1"/>
</dbReference>
<keyword evidence="5 9" id="KW-0697">Rotamase</keyword>
<dbReference type="GO" id="GO:0005737">
    <property type="term" value="C:cytoplasm"/>
    <property type="evidence" value="ECO:0007669"/>
    <property type="project" value="UniProtKB-SubCell"/>
</dbReference>
<gene>
    <name evidence="12" type="primary">tig</name>
    <name evidence="12" type="ORF">HQ497_07175</name>
</gene>
<sequence>EGFVDGEAFEGGKAEGSDIVLGSNSMIPGFEEGLLGCKAGESKDIQVTFPEGYQAPQLAGKEATFKMMINKVAEPTLPVLDAAFFEKFGTKDADLTTFRLEVLGNMEKELAAAIKSKVKNQVLDGLAETNAVEVPSALVNSEVDRMRQEAVQQFGGNQKIDPSILPAEMFTAQATKRVQLGLMVNAIVEQKKLEVDQDRVKTMIETMSSSYEDPQEIINYYYSNEQQLNQIQNLVLEDQVIDAILAGAKVSDLAMGYDDAIKPTPAPLPEEDAEATAEAADAVDTVDNDASKA</sequence>
<dbReference type="InterPro" id="IPR037041">
    <property type="entry name" value="Trigger_fac_C_sf"/>
</dbReference>
<organism evidence="12 13">
    <name type="scientific">SAR86 cluster bacterium</name>
    <dbReference type="NCBI Taxonomy" id="2030880"/>
    <lineage>
        <taxon>Bacteria</taxon>
        <taxon>Pseudomonadati</taxon>
        <taxon>Pseudomonadota</taxon>
        <taxon>Gammaproteobacteria</taxon>
        <taxon>SAR86 cluster</taxon>
    </lineage>
</organism>
<keyword evidence="6" id="KW-0143">Chaperone</keyword>
<name>A0A973A8W4_9GAMM</name>
<dbReference type="GO" id="GO:0003755">
    <property type="term" value="F:peptidyl-prolyl cis-trans isomerase activity"/>
    <property type="evidence" value="ECO:0007669"/>
    <property type="project" value="UniProtKB-KW"/>
</dbReference>
<evidence type="ECO:0000313" key="13">
    <source>
        <dbReference type="Proteomes" id="UP000754644"/>
    </source>
</evidence>
<evidence type="ECO:0000259" key="11">
    <source>
        <dbReference type="PROSITE" id="PS50059"/>
    </source>
</evidence>
<keyword evidence="4" id="KW-0132">Cell division</keyword>